<feature type="domain" description="Teneurin NHL" evidence="3">
    <location>
        <begin position="247"/>
        <end position="307"/>
    </location>
</feature>
<keyword evidence="1" id="KW-0677">Repeat</keyword>
<dbReference type="Gene3D" id="2.120.10.30">
    <property type="entry name" value="TolB, C-terminal domain"/>
    <property type="match status" value="2"/>
</dbReference>
<dbReference type="PANTHER" id="PTHR46388:SF2">
    <property type="entry name" value="NHL REPEAT-CONTAINING PROTEIN 2"/>
    <property type="match status" value="1"/>
</dbReference>
<evidence type="ECO:0000313" key="4">
    <source>
        <dbReference type="EMBL" id="TWU51117.1"/>
    </source>
</evidence>
<gene>
    <name evidence="4" type="ORF">Poly59_27060</name>
</gene>
<dbReference type="SUPFAM" id="SSF101898">
    <property type="entry name" value="NHL repeat"/>
    <property type="match status" value="1"/>
</dbReference>
<dbReference type="Pfam" id="PF25021">
    <property type="entry name" value="TEN_NHL"/>
    <property type="match status" value="1"/>
</dbReference>
<dbReference type="InterPro" id="IPR001258">
    <property type="entry name" value="NHL_repeat"/>
</dbReference>
<evidence type="ECO:0000256" key="2">
    <source>
        <dbReference type="SAM" id="SignalP"/>
    </source>
</evidence>
<dbReference type="InterPro" id="IPR011042">
    <property type="entry name" value="6-blade_b-propeller_TolB-like"/>
</dbReference>
<keyword evidence="2" id="KW-0732">Signal</keyword>
<reference evidence="4 5" key="1">
    <citation type="submission" date="2019-02" db="EMBL/GenBank/DDBJ databases">
        <title>Deep-cultivation of Planctomycetes and their phenomic and genomic characterization uncovers novel biology.</title>
        <authorList>
            <person name="Wiegand S."/>
            <person name="Jogler M."/>
            <person name="Boedeker C."/>
            <person name="Pinto D."/>
            <person name="Vollmers J."/>
            <person name="Rivas-Marin E."/>
            <person name="Kohn T."/>
            <person name="Peeters S.H."/>
            <person name="Heuer A."/>
            <person name="Rast P."/>
            <person name="Oberbeckmann S."/>
            <person name="Bunk B."/>
            <person name="Jeske O."/>
            <person name="Meyerdierks A."/>
            <person name="Storesund J.E."/>
            <person name="Kallscheuer N."/>
            <person name="Luecker S."/>
            <person name="Lage O.M."/>
            <person name="Pohl T."/>
            <person name="Merkel B.J."/>
            <person name="Hornburger P."/>
            <person name="Mueller R.-W."/>
            <person name="Bruemmer F."/>
            <person name="Labrenz M."/>
            <person name="Spormann A.M."/>
            <person name="Op Den Camp H."/>
            <person name="Overmann J."/>
            <person name="Amann R."/>
            <person name="Jetten M.S.M."/>
            <person name="Mascher T."/>
            <person name="Medema M.H."/>
            <person name="Devos D.P."/>
            <person name="Kaster A.-K."/>
            <person name="Ovreas L."/>
            <person name="Rohde M."/>
            <person name="Galperin M.Y."/>
            <person name="Jogler C."/>
        </authorList>
    </citation>
    <scope>NUCLEOTIDE SEQUENCE [LARGE SCALE GENOMIC DNA]</scope>
    <source>
        <strain evidence="4 5">Poly59</strain>
    </source>
</reference>
<proteinExistence type="predicted"/>
<feature type="chain" id="PRO_5022827518" evidence="2">
    <location>
        <begin position="22"/>
        <end position="336"/>
    </location>
</feature>
<dbReference type="EMBL" id="SJPX01000003">
    <property type="protein sequence ID" value="TWU51117.1"/>
    <property type="molecule type" value="Genomic_DNA"/>
</dbReference>
<keyword evidence="5" id="KW-1185">Reference proteome</keyword>
<evidence type="ECO:0000313" key="5">
    <source>
        <dbReference type="Proteomes" id="UP000317977"/>
    </source>
</evidence>
<dbReference type="InterPro" id="IPR056822">
    <property type="entry name" value="TEN_NHL"/>
</dbReference>
<dbReference type="AlphaFoldDB" id="A0A5C6ESM7"/>
<dbReference type="RefSeq" id="WP_246151720.1">
    <property type="nucleotide sequence ID" value="NZ_SJPX01000003.1"/>
</dbReference>
<name>A0A5C6ESM7_9BACT</name>
<feature type="signal peptide" evidence="2">
    <location>
        <begin position="1"/>
        <end position="21"/>
    </location>
</feature>
<sequence length="336" mass="35415" precursor="true">MRLVPVCSVFVAVAVSLISSASEPVELFQEIKLGNPFGIEINGDQIWVTTVDDQCVYRGMLDSPSLVRVAGNGKLGYSGDGGPATDATMNWPHEVRRDEAGNLFIADTRNHVIRRVDAETLVITTVAGDGVAGFAGDGMSKTKVRFNQPHSVVLDGEGGLLVADTVNHRLRRIDLQTGIVDTISGNGKKMLPTDGALAVESPLHGPRSLAVDKASIWIALREGNSVWRIDREAGTIHHVAGTGKKGYSGDGGASKDATFSGPKGLAIDGAGRLLVVDTENHAVRRIDLTGGNIETVLGGNNVSAGTKLKRPHGINVTGETGFVVADSENNRVLRGE</sequence>
<evidence type="ECO:0000256" key="1">
    <source>
        <dbReference type="ARBA" id="ARBA00022737"/>
    </source>
</evidence>
<evidence type="ECO:0000259" key="3">
    <source>
        <dbReference type="Pfam" id="PF25021"/>
    </source>
</evidence>
<protein>
    <submittedName>
        <fullName evidence="4">NHL repeat protein</fullName>
    </submittedName>
</protein>
<dbReference type="Proteomes" id="UP000317977">
    <property type="component" value="Unassembled WGS sequence"/>
</dbReference>
<organism evidence="4 5">
    <name type="scientific">Rubripirellula reticaptiva</name>
    <dbReference type="NCBI Taxonomy" id="2528013"/>
    <lineage>
        <taxon>Bacteria</taxon>
        <taxon>Pseudomonadati</taxon>
        <taxon>Planctomycetota</taxon>
        <taxon>Planctomycetia</taxon>
        <taxon>Pirellulales</taxon>
        <taxon>Pirellulaceae</taxon>
        <taxon>Rubripirellula</taxon>
    </lineage>
</organism>
<accession>A0A5C6ESM7</accession>
<dbReference type="Pfam" id="PF01436">
    <property type="entry name" value="NHL"/>
    <property type="match status" value="1"/>
</dbReference>
<dbReference type="PANTHER" id="PTHR46388">
    <property type="entry name" value="NHL REPEAT-CONTAINING PROTEIN 2"/>
    <property type="match status" value="1"/>
</dbReference>
<comment type="caution">
    <text evidence="4">The sequence shown here is derived from an EMBL/GenBank/DDBJ whole genome shotgun (WGS) entry which is preliminary data.</text>
</comment>